<gene>
    <name evidence="11" type="ORF">NQ315_000135</name>
</gene>
<feature type="compositionally biased region" description="Acidic residues" evidence="9">
    <location>
        <begin position="127"/>
        <end position="138"/>
    </location>
</feature>
<feature type="repeat" description="WD" evidence="8">
    <location>
        <begin position="422"/>
        <end position="463"/>
    </location>
</feature>
<dbReference type="PANTHER" id="PTHR17605">
    <property type="entry name" value="RIBOSOME BIOGENESIS PROTEIN BOP1 BLOCK OF PROLIFERATION 1 PROTEIN"/>
    <property type="match status" value="1"/>
</dbReference>
<accession>A0AAV8VQH0</accession>
<evidence type="ECO:0000256" key="2">
    <source>
        <dbReference type="ARBA" id="ARBA00022552"/>
    </source>
</evidence>
<dbReference type="SUPFAM" id="SSF50978">
    <property type="entry name" value="WD40 repeat-like"/>
    <property type="match status" value="1"/>
</dbReference>
<evidence type="ECO:0000259" key="10">
    <source>
        <dbReference type="SMART" id="SM01035"/>
    </source>
</evidence>
<dbReference type="InterPro" id="IPR015943">
    <property type="entry name" value="WD40/YVTN_repeat-like_dom_sf"/>
</dbReference>
<keyword evidence="5 7" id="KW-0539">Nucleus</keyword>
<dbReference type="GO" id="GO:0000466">
    <property type="term" value="P:maturation of 5.8S rRNA from tricistronic rRNA transcript (SSU-rRNA, 5.8S rRNA, LSU-rRNA)"/>
    <property type="evidence" value="ECO:0007669"/>
    <property type="project" value="UniProtKB-UniRule"/>
</dbReference>
<dbReference type="GO" id="GO:0030687">
    <property type="term" value="C:preribosome, large subunit precursor"/>
    <property type="evidence" value="ECO:0007669"/>
    <property type="project" value="UniProtKB-UniRule"/>
</dbReference>
<feature type="compositionally biased region" description="Acidic residues" evidence="9">
    <location>
        <begin position="44"/>
        <end position="107"/>
    </location>
</feature>
<dbReference type="Proteomes" id="UP001159042">
    <property type="component" value="Unassembled WGS sequence"/>
</dbReference>
<evidence type="ECO:0000256" key="8">
    <source>
        <dbReference type="PROSITE-ProRule" id="PRU00221"/>
    </source>
</evidence>
<name>A0AAV8VQH0_9CUCU</name>
<keyword evidence="1 7" id="KW-0690">Ribosome biogenesis</keyword>
<evidence type="ECO:0000256" key="7">
    <source>
        <dbReference type="HAMAP-Rule" id="MF_03027"/>
    </source>
</evidence>
<proteinExistence type="inferred from homology"/>
<protein>
    <recommendedName>
        <fullName evidence="7">Ribosome biogenesis protein BOP1 homolog</fullName>
    </recommendedName>
</protein>
<dbReference type="SMART" id="SM01035">
    <property type="entry name" value="BOP1NT"/>
    <property type="match status" value="1"/>
</dbReference>
<dbReference type="SMART" id="SM00320">
    <property type="entry name" value="WD40"/>
    <property type="match status" value="7"/>
</dbReference>
<evidence type="ECO:0000256" key="4">
    <source>
        <dbReference type="ARBA" id="ARBA00022737"/>
    </source>
</evidence>
<dbReference type="InterPro" id="IPR012953">
    <property type="entry name" value="BOP1_N_dom"/>
</dbReference>
<evidence type="ECO:0000256" key="1">
    <source>
        <dbReference type="ARBA" id="ARBA00022517"/>
    </source>
</evidence>
<evidence type="ECO:0000256" key="5">
    <source>
        <dbReference type="ARBA" id="ARBA00023242"/>
    </source>
</evidence>
<evidence type="ECO:0000256" key="3">
    <source>
        <dbReference type="ARBA" id="ARBA00022574"/>
    </source>
</evidence>
<dbReference type="PANTHER" id="PTHR17605:SF0">
    <property type="entry name" value="RIBOSOME BIOGENESIS PROTEIN BOP1"/>
    <property type="match status" value="1"/>
</dbReference>
<keyword evidence="2 7" id="KW-0698">rRNA processing</keyword>
<dbReference type="EMBL" id="JANEYG010000041">
    <property type="protein sequence ID" value="KAJ8916493.1"/>
    <property type="molecule type" value="Genomic_DNA"/>
</dbReference>
<keyword evidence="3 8" id="KW-0853">WD repeat</keyword>
<reference evidence="11 12" key="1">
    <citation type="journal article" date="2023" name="Insect Mol. Biol.">
        <title>Genome sequencing provides insights into the evolution of gene families encoding plant cell wall-degrading enzymes in longhorned beetles.</title>
        <authorList>
            <person name="Shin N.R."/>
            <person name="Okamura Y."/>
            <person name="Kirsch R."/>
            <person name="Pauchet Y."/>
        </authorList>
    </citation>
    <scope>NUCLEOTIDE SEQUENCE [LARGE SCALE GENOMIC DNA]</scope>
    <source>
        <strain evidence="11">EAD_L_NR</strain>
    </source>
</reference>
<organism evidence="11 12">
    <name type="scientific">Exocentrus adspersus</name>
    <dbReference type="NCBI Taxonomy" id="1586481"/>
    <lineage>
        <taxon>Eukaryota</taxon>
        <taxon>Metazoa</taxon>
        <taxon>Ecdysozoa</taxon>
        <taxon>Arthropoda</taxon>
        <taxon>Hexapoda</taxon>
        <taxon>Insecta</taxon>
        <taxon>Pterygota</taxon>
        <taxon>Neoptera</taxon>
        <taxon>Endopterygota</taxon>
        <taxon>Coleoptera</taxon>
        <taxon>Polyphaga</taxon>
        <taxon>Cucujiformia</taxon>
        <taxon>Chrysomeloidea</taxon>
        <taxon>Cerambycidae</taxon>
        <taxon>Lamiinae</taxon>
        <taxon>Acanthocinini</taxon>
        <taxon>Exocentrus</taxon>
    </lineage>
</organism>
<dbReference type="InterPro" id="IPR001680">
    <property type="entry name" value="WD40_rpt"/>
</dbReference>
<dbReference type="InterPro" id="IPR028598">
    <property type="entry name" value="BOP1/Erb1"/>
</dbReference>
<dbReference type="Gene3D" id="2.130.10.10">
    <property type="entry name" value="YVTN repeat-like/Quinoprotein amine dehydrogenase"/>
    <property type="match status" value="1"/>
</dbReference>
<evidence type="ECO:0000313" key="12">
    <source>
        <dbReference type="Proteomes" id="UP001159042"/>
    </source>
</evidence>
<evidence type="ECO:0000256" key="9">
    <source>
        <dbReference type="SAM" id="MobiDB-lite"/>
    </source>
</evidence>
<comment type="function">
    <text evidence="7">Required for maturation of ribosomal RNAs and formation of the large ribosomal subunit.</text>
</comment>
<feature type="region of interest" description="Disordered" evidence="9">
    <location>
        <begin position="1"/>
        <end position="140"/>
    </location>
</feature>
<comment type="caution">
    <text evidence="11">The sequence shown here is derived from an EMBL/GenBank/DDBJ whole genome shotgun (WGS) entry which is preliminary data.</text>
</comment>
<dbReference type="GO" id="GO:0005654">
    <property type="term" value="C:nucleoplasm"/>
    <property type="evidence" value="ECO:0007669"/>
    <property type="project" value="UniProtKB-SubCell"/>
</dbReference>
<dbReference type="PROSITE" id="PS50082">
    <property type="entry name" value="WD_REPEATS_2"/>
    <property type="match status" value="1"/>
</dbReference>
<comment type="similarity">
    <text evidence="7">Belongs to the WD repeat BOP1/ERB1 family.</text>
</comment>
<dbReference type="GO" id="GO:0043021">
    <property type="term" value="F:ribonucleoprotein complex binding"/>
    <property type="evidence" value="ECO:0007669"/>
    <property type="project" value="UniProtKB-UniRule"/>
</dbReference>
<dbReference type="AlphaFoldDB" id="A0AAV8VQH0"/>
<dbReference type="FunFam" id="2.130.10.10:FF:000061">
    <property type="entry name" value="Ribosome biogenesis protein BOP1 homolog"/>
    <property type="match status" value="1"/>
</dbReference>
<comment type="function">
    <text evidence="6">Component of the PeBoW complex, which is required for maturation of 28S and 5.8S ribosomal RNAs and formation of the 60S ribosome.</text>
</comment>
<comment type="subcellular location">
    <subcellularLocation>
        <location evidence="7">Nucleus</location>
        <location evidence="7">Nucleolus</location>
    </subcellularLocation>
    <subcellularLocation>
        <location evidence="7">Nucleus</location>
        <location evidence="7">Nucleoplasm</location>
    </subcellularLocation>
</comment>
<dbReference type="GO" id="GO:0000463">
    <property type="term" value="P:maturation of LSU-rRNA from tricistronic rRNA transcript (SSU-rRNA, 5.8S rRNA, LSU-rRNA)"/>
    <property type="evidence" value="ECO:0007669"/>
    <property type="project" value="UniProtKB-UniRule"/>
</dbReference>
<sequence>MGKKTQNQAKRKLSEANQQEVQVQADKESNEEDEENLLNVVNGEEVDSSDSDRELEESDDEADQLAEEEPETDLEGLSDEDSEEETEDEQNSEGESVEEGENDELGNEESKTKQTSRDITLSKVPDEYEEHDTSDEEDIRNTVGNIPMNWYDEYKHLGYDWDGNQILKPDTGDQLDNFLKRMEDPDFWRTVKDPQTGQNVVLSDEDMQLIKRIRAQKIPDVSFDEYAPWIEWFTSEVEKMPLRKFPEHKRSFLPSKHEAKKVSKLVHALKMGWIKTRAEQEKLRAKKEPQFYMLWQTDDQSEEMRRIHKHIQAPKRLLPGHAESYNPPPEYLFDAKELKEWNKLKDSPWKRKLHFVPQKYESLRKVPAYPRFIKERFLRCLDLYLCPRAIKMKLNIEPESLVPKLPSPKDLQPFPTVLAIEYKGHTDMVRTISTDKSGQYLLSGSDDCTVKIWEVNTGRCLKTITTNSVVRSVEWCPNAALSLVLVASGQEVLVVNPHVGDFLVNSKTDTILEEAPKSDVIVTERVRTTVQWSEPDDTQRERGVRLLLKHFKEVSQVTWHGRGDYFASVMPDGQNRSVVISQISKRRSQLPFTKSKGLVQYVLFHPTKPCLFVATQRHVRIYDLVKQSMLKKLLTNSKWISTMAIHPGGDNLLVGTYDRKMLWFDLDLSTKPYQTLRLHGTAVRGVAFHKRYPLFASGSDDRSLIVSHGMVYNDLLQNPLIVPLKRLQDHKAFNDFGIFAVHFHPLQPWVFSSGADGTVKLYSN</sequence>
<dbReference type="PROSITE" id="PS50294">
    <property type="entry name" value="WD_REPEATS_REGION"/>
    <property type="match status" value="1"/>
</dbReference>
<dbReference type="Pfam" id="PF00400">
    <property type="entry name" value="WD40"/>
    <property type="match status" value="3"/>
</dbReference>
<dbReference type="GO" id="GO:0070545">
    <property type="term" value="C:PeBoW complex"/>
    <property type="evidence" value="ECO:0007669"/>
    <property type="project" value="TreeGrafter"/>
</dbReference>
<evidence type="ECO:0000256" key="6">
    <source>
        <dbReference type="ARBA" id="ARBA00055102"/>
    </source>
</evidence>
<keyword evidence="4" id="KW-0677">Repeat</keyword>
<evidence type="ECO:0000313" key="11">
    <source>
        <dbReference type="EMBL" id="KAJ8916493.1"/>
    </source>
</evidence>
<dbReference type="Pfam" id="PF08145">
    <property type="entry name" value="BOP1NT"/>
    <property type="match status" value="1"/>
</dbReference>
<dbReference type="PROSITE" id="PS00678">
    <property type="entry name" value="WD_REPEATS_1"/>
    <property type="match status" value="1"/>
</dbReference>
<feature type="domain" description="BOP1 N-terminal" evidence="10">
    <location>
        <begin position="151"/>
        <end position="415"/>
    </location>
</feature>
<keyword evidence="12" id="KW-1185">Reference proteome</keyword>
<dbReference type="InterPro" id="IPR019775">
    <property type="entry name" value="WD40_repeat_CS"/>
</dbReference>
<dbReference type="HAMAP" id="MF_03027">
    <property type="entry name" value="BOP1"/>
    <property type="match status" value="1"/>
</dbReference>
<dbReference type="InterPro" id="IPR036322">
    <property type="entry name" value="WD40_repeat_dom_sf"/>
</dbReference>